<evidence type="ECO:0000313" key="1">
    <source>
        <dbReference type="EMBL" id="EYC24827.1"/>
    </source>
</evidence>
<dbReference type="OrthoDB" id="5873339at2759"/>
<gene>
    <name evidence="1" type="primary">Acey_s0013.g2125</name>
    <name evidence="1" type="ORF">Y032_0013g2125</name>
</gene>
<keyword evidence="2" id="KW-1185">Reference proteome</keyword>
<accession>A0A016VCQ0</accession>
<evidence type="ECO:0000313" key="2">
    <source>
        <dbReference type="Proteomes" id="UP000024635"/>
    </source>
</evidence>
<name>A0A016VCQ0_9BILA</name>
<comment type="caution">
    <text evidence="1">The sequence shown here is derived from an EMBL/GenBank/DDBJ whole genome shotgun (WGS) entry which is preliminary data.</text>
</comment>
<dbReference type="AlphaFoldDB" id="A0A016VCQ0"/>
<sequence length="111" mass="12152">MTAVVIYDTLPDICAALRKLEEPHSIVFVGPTTNEIAPDGEWMKLTMAITNVVRSGSKFVAVAPPRGEKEWESTRMKVVGMMNTVRESSLCDANEGGNENTTSAFGELYQL</sequence>
<reference evidence="2" key="1">
    <citation type="journal article" date="2015" name="Nat. Genet.">
        <title>The genome and transcriptome of the zoonotic hookworm Ancylostoma ceylanicum identify infection-specific gene families.</title>
        <authorList>
            <person name="Schwarz E.M."/>
            <person name="Hu Y."/>
            <person name="Antoshechkin I."/>
            <person name="Miller M.M."/>
            <person name="Sternberg P.W."/>
            <person name="Aroian R.V."/>
        </authorList>
    </citation>
    <scope>NUCLEOTIDE SEQUENCE</scope>
    <source>
        <strain evidence="2">HY135</strain>
    </source>
</reference>
<dbReference type="Proteomes" id="UP000024635">
    <property type="component" value="Unassembled WGS sequence"/>
</dbReference>
<proteinExistence type="predicted"/>
<dbReference type="EMBL" id="JARK01001349">
    <property type="protein sequence ID" value="EYC24827.1"/>
    <property type="molecule type" value="Genomic_DNA"/>
</dbReference>
<protein>
    <submittedName>
        <fullName evidence="1">Uncharacterized protein</fullName>
    </submittedName>
</protein>
<organism evidence="1 2">
    <name type="scientific">Ancylostoma ceylanicum</name>
    <dbReference type="NCBI Taxonomy" id="53326"/>
    <lineage>
        <taxon>Eukaryota</taxon>
        <taxon>Metazoa</taxon>
        <taxon>Ecdysozoa</taxon>
        <taxon>Nematoda</taxon>
        <taxon>Chromadorea</taxon>
        <taxon>Rhabditida</taxon>
        <taxon>Rhabditina</taxon>
        <taxon>Rhabditomorpha</taxon>
        <taxon>Strongyloidea</taxon>
        <taxon>Ancylostomatidae</taxon>
        <taxon>Ancylostomatinae</taxon>
        <taxon>Ancylostoma</taxon>
    </lineage>
</organism>